<dbReference type="EMBL" id="JAYKXP010000265">
    <property type="protein sequence ID" value="KAK7017049.1"/>
    <property type="molecule type" value="Genomic_DNA"/>
</dbReference>
<keyword evidence="7" id="KW-1185">Reference proteome</keyword>
<sequence length="251" mass="28493">MATSTQKGKLDLHAVIDEMETILPNTCQELLGLLKAWANRRQDLVRIKDMMEENQHSMRNVEEKQVECMRLLERRLQVEMVAHDDIPSVMRLKDIRVQVLNLLLELEDSIEPIPVVNTDCAICLRPLVSPMVTSCGHSFCLPCMSGYLASQRREYDERHTALVVSVSVLRMEGDRTAVQLDAVPMVEANETRSVRPPFHPPCPSCREVLSTPPILNYALHSVVKELGEWHDLVVPDPATAEIDNLCPYFKN</sequence>
<dbReference type="PROSITE" id="PS00518">
    <property type="entry name" value="ZF_RING_1"/>
    <property type="match status" value="1"/>
</dbReference>
<dbReference type="Pfam" id="PF13445">
    <property type="entry name" value="zf-RING_UBOX"/>
    <property type="match status" value="1"/>
</dbReference>
<dbReference type="PROSITE" id="PS50089">
    <property type="entry name" value="ZF_RING_2"/>
    <property type="match status" value="1"/>
</dbReference>
<dbReference type="InterPro" id="IPR013083">
    <property type="entry name" value="Znf_RING/FYVE/PHD"/>
</dbReference>
<evidence type="ECO:0000259" key="5">
    <source>
        <dbReference type="PROSITE" id="PS50089"/>
    </source>
</evidence>
<dbReference type="SUPFAM" id="SSF57850">
    <property type="entry name" value="RING/U-box"/>
    <property type="match status" value="1"/>
</dbReference>
<proteinExistence type="predicted"/>
<keyword evidence="3" id="KW-0862">Zinc</keyword>
<dbReference type="InterPro" id="IPR027370">
    <property type="entry name" value="Znf-RING_euk"/>
</dbReference>
<dbReference type="Gene3D" id="3.30.40.10">
    <property type="entry name" value="Zinc/RING finger domain, C3HC4 (zinc finger)"/>
    <property type="match status" value="1"/>
</dbReference>
<dbReference type="InterPro" id="IPR001841">
    <property type="entry name" value="Znf_RING"/>
</dbReference>
<feature type="domain" description="RING-type" evidence="5">
    <location>
        <begin position="120"/>
        <end position="206"/>
    </location>
</feature>
<organism evidence="6 7">
    <name type="scientific">Paramarasmius palmivorus</name>
    <dbReference type="NCBI Taxonomy" id="297713"/>
    <lineage>
        <taxon>Eukaryota</taxon>
        <taxon>Fungi</taxon>
        <taxon>Dikarya</taxon>
        <taxon>Basidiomycota</taxon>
        <taxon>Agaricomycotina</taxon>
        <taxon>Agaricomycetes</taxon>
        <taxon>Agaricomycetidae</taxon>
        <taxon>Agaricales</taxon>
        <taxon>Marasmiineae</taxon>
        <taxon>Marasmiaceae</taxon>
        <taxon>Paramarasmius</taxon>
    </lineage>
</organism>
<dbReference type="SMART" id="SM00184">
    <property type="entry name" value="RING"/>
    <property type="match status" value="1"/>
</dbReference>
<comment type="caution">
    <text evidence="6">The sequence shown here is derived from an EMBL/GenBank/DDBJ whole genome shotgun (WGS) entry which is preliminary data.</text>
</comment>
<reference evidence="6 7" key="1">
    <citation type="submission" date="2024-01" db="EMBL/GenBank/DDBJ databases">
        <title>A draft genome for a cacao thread blight-causing isolate of Paramarasmius palmivorus.</title>
        <authorList>
            <person name="Baruah I.K."/>
            <person name="Bukari Y."/>
            <person name="Amoako-Attah I."/>
            <person name="Meinhardt L.W."/>
            <person name="Bailey B.A."/>
            <person name="Cohen S.P."/>
        </authorList>
    </citation>
    <scope>NUCLEOTIDE SEQUENCE [LARGE SCALE GENOMIC DNA]</scope>
    <source>
        <strain evidence="6 7">GH-12</strain>
    </source>
</reference>
<dbReference type="GO" id="GO:0008270">
    <property type="term" value="F:zinc ion binding"/>
    <property type="evidence" value="ECO:0007669"/>
    <property type="project" value="UniProtKB-KW"/>
</dbReference>
<evidence type="ECO:0000256" key="1">
    <source>
        <dbReference type="ARBA" id="ARBA00022723"/>
    </source>
</evidence>
<dbReference type="AlphaFoldDB" id="A0AAW0AX09"/>
<dbReference type="Proteomes" id="UP001383192">
    <property type="component" value="Unassembled WGS sequence"/>
</dbReference>
<evidence type="ECO:0000256" key="2">
    <source>
        <dbReference type="ARBA" id="ARBA00022771"/>
    </source>
</evidence>
<evidence type="ECO:0000313" key="7">
    <source>
        <dbReference type="Proteomes" id="UP001383192"/>
    </source>
</evidence>
<keyword evidence="2 4" id="KW-0863">Zinc-finger</keyword>
<keyword evidence="1" id="KW-0479">Metal-binding</keyword>
<protein>
    <recommendedName>
        <fullName evidence="5">RING-type domain-containing protein</fullName>
    </recommendedName>
</protein>
<gene>
    <name evidence="6" type="ORF">VNI00_018737</name>
</gene>
<accession>A0AAW0AX09</accession>
<evidence type="ECO:0000256" key="3">
    <source>
        <dbReference type="ARBA" id="ARBA00022833"/>
    </source>
</evidence>
<evidence type="ECO:0000313" key="6">
    <source>
        <dbReference type="EMBL" id="KAK7017049.1"/>
    </source>
</evidence>
<evidence type="ECO:0000256" key="4">
    <source>
        <dbReference type="PROSITE-ProRule" id="PRU00175"/>
    </source>
</evidence>
<name>A0AAW0AX09_9AGAR</name>
<dbReference type="InterPro" id="IPR017907">
    <property type="entry name" value="Znf_RING_CS"/>
</dbReference>